<comment type="caution">
    <text evidence="2">The sequence shown here is derived from an EMBL/GenBank/DDBJ whole genome shotgun (WGS) entry which is preliminary data.</text>
</comment>
<accession>A0ABT9US36</accession>
<keyword evidence="1" id="KW-0472">Membrane</keyword>
<organism evidence="2 3">
    <name type="scientific">Eubacterium multiforme</name>
    <dbReference type="NCBI Taxonomy" id="83339"/>
    <lineage>
        <taxon>Bacteria</taxon>
        <taxon>Bacillati</taxon>
        <taxon>Bacillota</taxon>
        <taxon>Clostridia</taxon>
        <taxon>Eubacteriales</taxon>
        <taxon>Eubacteriaceae</taxon>
        <taxon>Eubacterium</taxon>
    </lineage>
</organism>
<proteinExistence type="predicted"/>
<name>A0ABT9US36_9FIRM</name>
<dbReference type="Proteomes" id="UP001228504">
    <property type="component" value="Unassembled WGS sequence"/>
</dbReference>
<evidence type="ECO:0000256" key="1">
    <source>
        <dbReference type="SAM" id="Phobius"/>
    </source>
</evidence>
<sequence length="65" mass="7459">MHKIITKYLKSLSIFLINNFQDMLIFLGIGIFIFTMFRFISLFAGYLSLSIVLIVLGILISKIKS</sequence>
<dbReference type="EMBL" id="JAUSUF010000002">
    <property type="protein sequence ID" value="MDQ0149132.1"/>
    <property type="molecule type" value="Genomic_DNA"/>
</dbReference>
<gene>
    <name evidence="2" type="ORF">J2S18_001062</name>
</gene>
<protein>
    <submittedName>
        <fullName evidence="2">Uncharacterized protein</fullName>
    </submittedName>
</protein>
<evidence type="ECO:0000313" key="3">
    <source>
        <dbReference type="Proteomes" id="UP001228504"/>
    </source>
</evidence>
<reference evidence="2 3" key="1">
    <citation type="submission" date="2023-07" db="EMBL/GenBank/DDBJ databases">
        <title>Genomic Encyclopedia of Type Strains, Phase IV (KMG-IV): sequencing the most valuable type-strain genomes for metagenomic binning, comparative biology and taxonomic classification.</title>
        <authorList>
            <person name="Goeker M."/>
        </authorList>
    </citation>
    <scope>NUCLEOTIDE SEQUENCE [LARGE SCALE GENOMIC DNA]</scope>
    <source>
        <strain evidence="2 3">DSM 20694</strain>
    </source>
</reference>
<dbReference type="RefSeq" id="WP_307484176.1">
    <property type="nucleotide sequence ID" value="NZ_JAUSUF010000002.1"/>
</dbReference>
<keyword evidence="1" id="KW-1133">Transmembrane helix</keyword>
<keyword evidence="3" id="KW-1185">Reference proteome</keyword>
<feature type="transmembrane region" description="Helical" evidence="1">
    <location>
        <begin position="40"/>
        <end position="60"/>
    </location>
</feature>
<evidence type="ECO:0000313" key="2">
    <source>
        <dbReference type="EMBL" id="MDQ0149132.1"/>
    </source>
</evidence>
<keyword evidence="1" id="KW-0812">Transmembrane</keyword>
<feature type="transmembrane region" description="Helical" evidence="1">
    <location>
        <begin position="12"/>
        <end position="34"/>
    </location>
</feature>